<dbReference type="PANTHER" id="PTHR46345">
    <property type="entry name" value="INVERTED FORMIN-2"/>
    <property type="match status" value="1"/>
</dbReference>
<feature type="region of interest" description="Disordered" evidence="2">
    <location>
        <begin position="729"/>
        <end position="887"/>
    </location>
</feature>
<feature type="domain" description="FH2" evidence="3">
    <location>
        <begin position="31"/>
        <end position="428"/>
    </location>
</feature>
<evidence type="ECO:0000313" key="5">
    <source>
        <dbReference type="Proteomes" id="UP001152803"/>
    </source>
</evidence>
<dbReference type="InterPro" id="IPR015425">
    <property type="entry name" value="FH2_Formin"/>
</dbReference>
<evidence type="ECO:0000313" key="4">
    <source>
        <dbReference type="EMBL" id="KAJ8282080.1"/>
    </source>
</evidence>
<dbReference type="InterPro" id="IPR042201">
    <property type="entry name" value="FH2_Formin_sf"/>
</dbReference>
<evidence type="ECO:0000259" key="3">
    <source>
        <dbReference type="PROSITE" id="PS51444"/>
    </source>
</evidence>
<protein>
    <recommendedName>
        <fullName evidence="3">FH2 domain-containing protein</fullName>
    </recommendedName>
</protein>
<evidence type="ECO:0000256" key="2">
    <source>
        <dbReference type="SAM" id="MobiDB-lite"/>
    </source>
</evidence>
<accession>A0A9Q1DUK6</accession>
<reference evidence="4" key="1">
    <citation type="journal article" date="2023" name="Science">
        <title>Genome structures resolve the early diversification of teleost fishes.</title>
        <authorList>
            <person name="Parey E."/>
            <person name="Louis A."/>
            <person name="Montfort J."/>
            <person name="Bouchez O."/>
            <person name="Roques C."/>
            <person name="Iampietro C."/>
            <person name="Lluch J."/>
            <person name="Castinel A."/>
            <person name="Donnadieu C."/>
            <person name="Desvignes T."/>
            <person name="Floi Bucao C."/>
            <person name="Jouanno E."/>
            <person name="Wen M."/>
            <person name="Mejri S."/>
            <person name="Dirks R."/>
            <person name="Jansen H."/>
            <person name="Henkel C."/>
            <person name="Chen W.J."/>
            <person name="Zahm M."/>
            <person name="Cabau C."/>
            <person name="Klopp C."/>
            <person name="Thompson A.W."/>
            <person name="Robinson-Rechavi M."/>
            <person name="Braasch I."/>
            <person name="Lecointre G."/>
            <person name="Bobe J."/>
            <person name="Postlethwait J.H."/>
            <person name="Berthelot C."/>
            <person name="Roest Crollius H."/>
            <person name="Guiguen Y."/>
        </authorList>
    </citation>
    <scope>NUCLEOTIDE SEQUENCE</scope>
    <source>
        <strain evidence="4">Concon-B</strain>
    </source>
</reference>
<dbReference type="PANTHER" id="PTHR46345:SF10">
    <property type="entry name" value="FORMIN-J"/>
    <property type="match status" value="1"/>
</dbReference>
<keyword evidence="1" id="KW-0175">Coiled coil</keyword>
<gene>
    <name evidence="4" type="ORF">COCON_G00045990</name>
</gene>
<dbReference type="SUPFAM" id="SSF101447">
    <property type="entry name" value="Formin homology 2 domain (FH2 domain)"/>
    <property type="match status" value="1"/>
</dbReference>
<feature type="coiled-coil region" evidence="1">
    <location>
        <begin position="316"/>
        <end position="371"/>
    </location>
</feature>
<dbReference type="OrthoDB" id="26518at2759"/>
<dbReference type="Gene3D" id="1.20.58.2220">
    <property type="entry name" value="Formin, FH2 domain"/>
    <property type="match status" value="1"/>
</dbReference>
<dbReference type="EMBL" id="JAFJMO010000003">
    <property type="protein sequence ID" value="KAJ8282080.1"/>
    <property type="molecule type" value="Genomic_DNA"/>
</dbReference>
<dbReference type="PROSITE" id="PS51444">
    <property type="entry name" value="FH2"/>
    <property type="match status" value="1"/>
</dbReference>
<feature type="region of interest" description="Disordered" evidence="2">
    <location>
        <begin position="506"/>
        <end position="556"/>
    </location>
</feature>
<dbReference type="AlphaFoldDB" id="A0A9Q1DUK6"/>
<dbReference type="Proteomes" id="UP001152803">
    <property type="component" value="Unassembled WGS sequence"/>
</dbReference>
<feature type="compositionally biased region" description="Basic and acidic residues" evidence="2">
    <location>
        <begin position="746"/>
        <end position="775"/>
    </location>
</feature>
<proteinExistence type="predicted"/>
<feature type="compositionally biased region" description="Low complexity" evidence="2">
    <location>
        <begin position="820"/>
        <end position="832"/>
    </location>
</feature>
<keyword evidence="5" id="KW-1185">Reference proteome</keyword>
<feature type="compositionally biased region" description="Polar residues" evidence="2">
    <location>
        <begin position="574"/>
        <end position="597"/>
    </location>
</feature>
<feature type="region of interest" description="Disordered" evidence="2">
    <location>
        <begin position="574"/>
        <end position="607"/>
    </location>
</feature>
<feature type="coiled-coil region" evidence="1">
    <location>
        <begin position="403"/>
        <end position="430"/>
    </location>
</feature>
<evidence type="ECO:0000256" key="1">
    <source>
        <dbReference type="SAM" id="Coils"/>
    </source>
</evidence>
<dbReference type="SMART" id="SM00498">
    <property type="entry name" value="FH2"/>
    <property type="match status" value="1"/>
</dbReference>
<dbReference type="Pfam" id="PF02181">
    <property type="entry name" value="FH2"/>
    <property type="match status" value="1"/>
</dbReference>
<sequence>MYRYLQGLIKAICARQEITASQTHNFVVAVPARDTTRRSRLRNLNWERIPKERVEGRRSVWSGVDAAEDLTIDLHSLDELFSQKETKPVDKVPSFRRSFTRCGSPQDSSADKVALLDSKRSMNVGIFLRHSKSVASEVVEDVRQGAWERYDAEKLSDLCKLLPDSEEEKKLRSFQGDRSRLGEPDLFMVLLVNVPSFRLRLDAMILQQEFDPAVTSLCVAARCLGEAARELLNCQELHSILHLVLKAGNYMNDGGYAGNAAGFRIASLLKLADTKANKPGMNLLHFVAMEAVKKNPSLLSFSSQLGHVGPASRQSEESVKEDLSRLRMRVEALRANIQTEVEIQQHMQTFLESAEGRLGEVEAEVEALQKASQALVDFFLEDETSFKLEEACRIFYSFCHRFQRAVQENAERELQEQRRAERQRESAEKRRSIAACTGLGLGPGQDDLERTLEKNLLYPWHRRSLRHSEARRNSYQCSAVERLNADSQQGLSTETMCIKLNGDTVRNTQGPNTDVAHSRQGLNADTVDGKQGLNTDSPHGRQELNTNTTQSQQGLTTVSIPSLLNLSTVTTPLQQEPTSDATLQIHGSTTEQPPTNTMHKKEEHSANTAPIRTELPSDTTHRAWGPAPNPSESMSVMVAQGGDLTADEPSVESARLLRLVSERVLRQQGTLGGASPAEVDMQAESMVPEPVALLARDADPSSPAGDRIYPRVGETLECHTLVRGLRSYESMTTPLPRPVPSHCSKWRKEREADERDGAKSPLNKDDARGGKDPARGPRRGLMTLGSPSNPGIPRVRSKAESAATDDGPFTRGSRLPPPRSASARSSMPVRPAGTQSEIKRAASAREKVRLVAEQGGKPGRSLPEQTKAEKDKAEAIQGGFVRGSPYE</sequence>
<organism evidence="4 5">
    <name type="scientific">Conger conger</name>
    <name type="common">Conger eel</name>
    <name type="synonym">Muraena conger</name>
    <dbReference type="NCBI Taxonomy" id="82655"/>
    <lineage>
        <taxon>Eukaryota</taxon>
        <taxon>Metazoa</taxon>
        <taxon>Chordata</taxon>
        <taxon>Craniata</taxon>
        <taxon>Vertebrata</taxon>
        <taxon>Euteleostomi</taxon>
        <taxon>Actinopterygii</taxon>
        <taxon>Neopterygii</taxon>
        <taxon>Teleostei</taxon>
        <taxon>Anguilliformes</taxon>
        <taxon>Congridae</taxon>
        <taxon>Conger</taxon>
    </lineage>
</organism>
<comment type="caution">
    <text evidence="4">The sequence shown here is derived from an EMBL/GenBank/DDBJ whole genome shotgun (WGS) entry which is preliminary data.</text>
</comment>
<feature type="compositionally biased region" description="Polar residues" evidence="2">
    <location>
        <begin position="532"/>
        <end position="556"/>
    </location>
</feature>
<feature type="compositionally biased region" description="Basic and acidic residues" evidence="2">
    <location>
        <begin position="837"/>
        <end position="850"/>
    </location>
</feature>
<name>A0A9Q1DUK6_CONCO</name>